<protein>
    <submittedName>
        <fullName evidence="14">Perforin-1-like</fullName>
    </submittedName>
</protein>
<evidence type="ECO:0000313" key="13">
    <source>
        <dbReference type="Proteomes" id="UP000694871"/>
    </source>
</evidence>
<dbReference type="GeneID" id="107106642"/>
<keyword evidence="7" id="KW-0472">Membrane</keyword>
<dbReference type="RefSeq" id="XP_015262306.1">
    <property type="nucleotide sequence ID" value="XM_015406820.1"/>
</dbReference>
<accession>A0ABM1JLG9</accession>
<comment type="subcellular location">
    <subcellularLocation>
        <location evidence="1">Membrane</location>
    </subcellularLocation>
    <subcellularLocation>
        <location evidence="2">Secreted</location>
    </subcellularLocation>
</comment>
<evidence type="ECO:0000256" key="5">
    <source>
        <dbReference type="ARBA" id="ARBA00022729"/>
    </source>
</evidence>
<evidence type="ECO:0000313" key="14">
    <source>
        <dbReference type="RefSeq" id="XP_015262306.1"/>
    </source>
</evidence>
<dbReference type="SMART" id="SM00239">
    <property type="entry name" value="C2"/>
    <property type="match status" value="1"/>
</dbReference>
<evidence type="ECO:0000256" key="2">
    <source>
        <dbReference type="ARBA" id="ARBA00004613"/>
    </source>
</evidence>
<keyword evidence="4" id="KW-0964">Secreted</keyword>
<feature type="domain" description="MACPF" evidence="12">
    <location>
        <begin position="28"/>
        <end position="375"/>
    </location>
</feature>
<keyword evidence="13" id="KW-1185">Reference proteome</keyword>
<evidence type="ECO:0000256" key="9">
    <source>
        <dbReference type="SAM" id="MobiDB-lite"/>
    </source>
</evidence>
<dbReference type="PROSITE" id="PS50004">
    <property type="entry name" value="C2"/>
    <property type="match status" value="1"/>
</dbReference>
<organism evidence="13 14">
    <name type="scientific">Gekko japonicus</name>
    <name type="common">Schlegel's Japanese gecko</name>
    <dbReference type="NCBI Taxonomy" id="146911"/>
    <lineage>
        <taxon>Eukaryota</taxon>
        <taxon>Metazoa</taxon>
        <taxon>Chordata</taxon>
        <taxon>Craniata</taxon>
        <taxon>Vertebrata</taxon>
        <taxon>Euteleostomi</taxon>
        <taxon>Lepidosauria</taxon>
        <taxon>Squamata</taxon>
        <taxon>Bifurcata</taxon>
        <taxon>Gekkota</taxon>
        <taxon>Gekkonidae</taxon>
        <taxon>Gekkoninae</taxon>
        <taxon>Gekko</taxon>
    </lineage>
</organism>
<dbReference type="InterPro" id="IPR052784">
    <property type="entry name" value="Perforin-1_pore-forming"/>
</dbReference>
<dbReference type="PANTHER" id="PTHR46096">
    <property type="entry name" value="PERFORIN-1"/>
    <property type="match status" value="1"/>
</dbReference>
<evidence type="ECO:0000259" key="12">
    <source>
        <dbReference type="PROSITE" id="PS51412"/>
    </source>
</evidence>
<dbReference type="SUPFAM" id="SSF49562">
    <property type="entry name" value="C2 domain (Calcium/lipid-binding domain, CaLB)"/>
    <property type="match status" value="1"/>
</dbReference>
<dbReference type="InterPro" id="IPR001862">
    <property type="entry name" value="MAC_perforin"/>
</dbReference>
<keyword evidence="8" id="KW-1015">Disulfide bond</keyword>
<evidence type="ECO:0000256" key="8">
    <source>
        <dbReference type="ARBA" id="ARBA00023157"/>
    </source>
</evidence>
<dbReference type="InterPro" id="IPR020863">
    <property type="entry name" value="MACPF_CS"/>
</dbReference>
<evidence type="ECO:0000256" key="3">
    <source>
        <dbReference type="ARBA" id="ARBA00009214"/>
    </source>
</evidence>
<feature type="domain" description="C2" evidence="11">
    <location>
        <begin position="398"/>
        <end position="516"/>
    </location>
</feature>
<evidence type="ECO:0000256" key="10">
    <source>
        <dbReference type="SAM" id="SignalP"/>
    </source>
</evidence>
<dbReference type="InterPro" id="IPR035892">
    <property type="entry name" value="C2_domain_sf"/>
</dbReference>
<dbReference type="PRINTS" id="PR00764">
    <property type="entry name" value="COMPLEMENTC9"/>
</dbReference>
<keyword evidence="6" id="KW-0204">Cytolysis</keyword>
<evidence type="ECO:0000256" key="4">
    <source>
        <dbReference type="ARBA" id="ARBA00022525"/>
    </source>
</evidence>
<dbReference type="InterPro" id="IPR000008">
    <property type="entry name" value="C2_dom"/>
</dbReference>
<dbReference type="Gene3D" id="2.60.40.150">
    <property type="entry name" value="C2 domain"/>
    <property type="match status" value="1"/>
</dbReference>
<dbReference type="PROSITE" id="PS51412">
    <property type="entry name" value="MACPF_2"/>
    <property type="match status" value="1"/>
</dbReference>
<evidence type="ECO:0000259" key="11">
    <source>
        <dbReference type="PROSITE" id="PS50004"/>
    </source>
</evidence>
<gene>
    <name evidence="14" type="primary">LOC107106642</name>
</gene>
<dbReference type="Pfam" id="PF00168">
    <property type="entry name" value="C2"/>
    <property type="match status" value="1"/>
</dbReference>
<feature type="chain" id="PRO_5047315332" evidence="10">
    <location>
        <begin position="23"/>
        <end position="595"/>
    </location>
</feature>
<dbReference type="CDD" id="cd04032">
    <property type="entry name" value="C2_Perforin"/>
    <property type="match status" value="1"/>
</dbReference>
<dbReference type="InterPro" id="IPR020864">
    <property type="entry name" value="MACPF"/>
</dbReference>
<proteinExistence type="inferred from homology"/>
<evidence type="ECO:0000256" key="6">
    <source>
        <dbReference type="ARBA" id="ARBA00022852"/>
    </source>
</evidence>
<dbReference type="PROSITE" id="PS00279">
    <property type="entry name" value="MACPF_1"/>
    <property type="match status" value="1"/>
</dbReference>
<sequence>MLKANPTSAVSLLLLFLSGVSPKCQEYPEDVCQEHEGFVPGHNLAGEGFDVTTLERKGASLLDMTQWESPDGTCNLCQNPLLEDKPLQRLPLAAADWEVDVSCRRKLHSSLQESGISVVQGAGADVKNDWRMGLEVEVKPEARAQVTLAGSHSKMADFSIDKSGRDKYSFASHEVSCVFYKFRIGHHQPLTQHFRRALKVLPAKYHRPSWLEYHQLIETYGTHFITKLHLGGRVRDVTAIRECETVLDGMSAEEVKDCLSVEASASIGAGKVKMDAAYQKCEEMRNKQSFKGSFHQMYTERHTEIVGGNSHADLLFSDDLSKEAFQEWAEGLKTMPGLVSYSLAPIHTLVAKEDPRRESLRQAVSEYVTRRALWRNCTQPCSPGTQRSTRDPCSCVCPNNGNTNSMCCSKKRGLAKLTVTIKRAHGLWGDYSTSTDAYVKVLFQGKESRTSTVWNNNDPVWNIHFDLGNVQLLGETSKLRVQVWDEDNKYDDDLLGTCEESLQSGERQEKLCYLDHGRLDFQYHLVCGPHLGGHHCMDYTPQQPRYEGTFLQRMGKGDQGAGDASARGPAPVLTGMAQGDSSTAAKKLPRLRDPI</sequence>
<dbReference type="Pfam" id="PF01823">
    <property type="entry name" value="MACPF"/>
    <property type="match status" value="1"/>
</dbReference>
<feature type="region of interest" description="Disordered" evidence="9">
    <location>
        <begin position="555"/>
        <end position="595"/>
    </location>
</feature>
<comment type="similarity">
    <text evidence="3">Belongs to the complement C6/C7/C8/C9 family.</text>
</comment>
<evidence type="ECO:0000256" key="7">
    <source>
        <dbReference type="ARBA" id="ARBA00023136"/>
    </source>
</evidence>
<dbReference type="Proteomes" id="UP000694871">
    <property type="component" value="Unplaced"/>
</dbReference>
<dbReference type="SMART" id="SM00457">
    <property type="entry name" value="MACPF"/>
    <property type="match status" value="1"/>
</dbReference>
<keyword evidence="5 10" id="KW-0732">Signal</keyword>
<dbReference type="InterPro" id="IPR037300">
    <property type="entry name" value="Perforin-1_C2"/>
</dbReference>
<name>A0ABM1JLG9_GEKJA</name>
<evidence type="ECO:0000256" key="1">
    <source>
        <dbReference type="ARBA" id="ARBA00004370"/>
    </source>
</evidence>
<dbReference type="PANTHER" id="PTHR46096:SF3">
    <property type="entry name" value="PERFORIN-1"/>
    <property type="match status" value="1"/>
</dbReference>
<feature type="signal peptide" evidence="10">
    <location>
        <begin position="1"/>
        <end position="22"/>
    </location>
</feature>
<reference evidence="14" key="1">
    <citation type="submission" date="2025-08" db="UniProtKB">
        <authorList>
            <consortium name="RefSeq"/>
        </authorList>
    </citation>
    <scope>IDENTIFICATION</scope>
</reference>